<organism evidence="6 7">
    <name type="scientific">Floricoccus tropicus</name>
    <dbReference type="NCBI Taxonomy" id="1859473"/>
    <lineage>
        <taxon>Bacteria</taxon>
        <taxon>Bacillati</taxon>
        <taxon>Bacillota</taxon>
        <taxon>Bacilli</taxon>
        <taxon>Lactobacillales</taxon>
        <taxon>Streptococcaceae</taxon>
        <taxon>Floricoccus</taxon>
    </lineage>
</organism>
<evidence type="ECO:0000256" key="1">
    <source>
        <dbReference type="ARBA" id="ARBA00005417"/>
    </source>
</evidence>
<evidence type="ECO:0000313" key="6">
    <source>
        <dbReference type="EMBL" id="OFI50237.1"/>
    </source>
</evidence>
<dbReference type="PANTHER" id="PTHR43335">
    <property type="entry name" value="ABC TRANSPORTER, ATP-BINDING PROTEIN"/>
    <property type="match status" value="1"/>
</dbReference>
<dbReference type="GO" id="GO:0016887">
    <property type="term" value="F:ATP hydrolysis activity"/>
    <property type="evidence" value="ECO:0007669"/>
    <property type="project" value="InterPro"/>
</dbReference>
<dbReference type="GO" id="GO:0005524">
    <property type="term" value="F:ATP binding"/>
    <property type="evidence" value="ECO:0007669"/>
    <property type="project" value="UniProtKB-KW"/>
</dbReference>
<reference evidence="7" key="1">
    <citation type="submission" date="2016-09" db="EMBL/GenBank/DDBJ databases">
        <title>Draft genome sequence of a novel species of the family Streptococcaceae isolated from flowers.</title>
        <authorList>
            <person name="Chuah L.-O."/>
            <person name="Yap K.-P."/>
            <person name="Thong K.L."/>
            <person name="Liong M.T."/>
            <person name="Ahmad R."/>
            <person name="Rusul G."/>
        </authorList>
    </citation>
    <scope>NUCLEOTIDE SEQUENCE [LARGE SCALE GENOMIC DNA]</scope>
    <source>
        <strain evidence="7">DF1</strain>
    </source>
</reference>
<protein>
    <submittedName>
        <fullName evidence="6">ABC transporter ATP-binding protein</fullName>
    </submittedName>
</protein>
<evidence type="ECO:0000313" key="7">
    <source>
        <dbReference type="Proteomes" id="UP000178622"/>
    </source>
</evidence>
<dbReference type="EMBL" id="MKIR01000002">
    <property type="protein sequence ID" value="OFI50237.1"/>
    <property type="molecule type" value="Genomic_DNA"/>
</dbReference>
<dbReference type="RefSeq" id="WP_070791457.1">
    <property type="nucleotide sequence ID" value="NZ_MKIR01000002.1"/>
</dbReference>
<dbReference type="InterPro" id="IPR003439">
    <property type="entry name" value="ABC_transporter-like_ATP-bd"/>
</dbReference>
<keyword evidence="3" id="KW-0547">Nucleotide-binding</keyword>
<sequence length="304" mass="33855">MANILEINNLTKSFGSNKILDGINLQIPSGTIYGFIGKNGAGKTTTMKIILGLLQADEGEVLVNGEKVKFGQSETNKYMGYLPDVPEFYGYMTAKEYLILCGKITGMSKIQIKKRSDELLNLVGLGDDKKKIKSYSRGMKQRLGIAQALLNKPKLLLCDEPTSALDPLGRNDVLEILEKIKDETTVIFSTHILSDVESICDHVAFLNGGKIVLNEKLVDLKKIRKADGFEIVFVNHEDCVKFNQDYMEFEARGDKTLVLKNGSQEDMLFAMGNLAERKIMVEKIEMLEPSLDSLFMEVIDDGAI</sequence>
<dbReference type="PANTHER" id="PTHR43335:SF4">
    <property type="entry name" value="ABC TRANSPORTER, ATP-BINDING PROTEIN"/>
    <property type="match status" value="1"/>
</dbReference>
<dbReference type="SUPFAM" id="SSF52540">
    <property type="entry name" value="P-loop containing nucleoside triphosphate hydrolases"/>
    <property type="match status" value="1"/>
</dbReference>
<proteinExistence type="inferred from homology"/>
<dbReference type="OrthoDB" id="9804819at2"/>
<dbReference type="InterPro" id="IPR027417">
    <property type="entry name" value="P-loop_NTPase"/>
</dbReference>
<keyword evidence="2" id="KW-0813">Transport</keyword>
<keyword evidence="4 6" id="KW-0067">ATP-binding</keyword>
<comment type="similarity">
    <text evidence="1">Belongs to the ABC transporter superfamily.</text>
</comment>
<evidence type="ECO:0000259" key="5">
    <source>
        <dbReference type="PROSITE" id="PS50893"/>
    </source>
</evidence>
<comment type="caution">
    <text evidence="6">The sequence shown here is derived from an EMBL/GenBank/DDBJ whole genome shotgun (WGS) entry which is preliminary data.</text>
</comment>
<accession>A0A1E8GPU0</accession>
<dbReference type="SMART" id="SM00382">
    <property type="entry name" value="AAA"/>
    <property type="match status" value="1"/>
</dbReference>
<evidence type="ECO:0000256" key="4">
    <source>
        <dbReference type="ARBA" id="ARBA00022840"/>
    </source>
</evidence>
<dbReference type="Proteomes" id="UP000178622">
    <property type="component" value="Unassembled WGS sequence"/>
</dbReference>
<dbReference type="Pfam" id="PF00005">
    <property type="entry name" value="ABC_tran"/>
    <property type="match status" value="1"/>
</dbReference>
<dbReference type="AlphaFoldDB" id="A0A1E8GPU0"/>
<evidence type="ECO:0000256" key="3">
    <source>
        <dbReference type="ARBA" id="ARBA00022741"/>
    </source>
</evidence>
<dbReference type="InterPro" id="IPR003593">
    <property type="entry name" value="AAA+_ATPase"/>
</dbReference>
<gene>
    <name evidence="6" type="ORF">BG261_08945</name>
</gene>
<evidence type="ECO:0000256" key="2">
    <source>
        <dbReference type="ARBA" id="ARBA00022448"/>
    </source>
</evidence>
<keyword evidence="7" id="KW-1185">Reference proteome</keyword>
<feature type="domain" description="ABC transporter" evidence="5">
    <location>
        <begin position="5"/>
        <end position="233"/>
    </location>
</feature>
<dbReference type="Gene3D" id="3.40.50.300">
    <property type="entry name" value="P-loop containing nucleotide triphosphate hydrolases"/>
    <property type="match status" value="1"/>
</dbReference>
<dbReference type="STRING" id="1859473.BG261_08945"/>
<name>A0A1E8GPU0_9LACT</name>
<dbReference type="CDD" id="cd03230">
    <property type="entry name" value="ABC_DR_subfamily_A"/>
    <property type="match status" value="1"/>
</dbReference>
<dbReference type="PROSITE" id="PS50893">
    <property type="entry name" value="ABC_TRANSPORTER_2"/>
    <property type="match status" value="1"/>
</dbReference>